<dbReference type="SUPFAM" id="SSF48371">
    <property type="entry name" value="ARM repeat"/>
    <property type="match status" value="1"/>
</dbReference>
<protein>
    <recommendedName>
        <fullName evidence="2">tRNA (32-2'-O)-methyltransferase regulator THADA</fullName>
    </recommendedName>
</protein>
<dbReference type="GO" id="GO:0030488">
    <property type="term" value="P:tRNA methylation"/>
    <property type="evidence" value="ECO:0007669"/>
    <property type="project" value="TreeGrafter"/>
</dbReference>
<feature type="domain" description="DUF2428" evidence="3">
    <location>
        <begin position="802"/>
        <end position="914"/>
    </location>
</feature>
<dbReference type="Pfam" id="PF10350">
    <property type="entry name" value="DUF2428"/>
    <property type="match status" value="1"/>
</dbReference>
<dbReference type="InterPro" id="IPR056843">
    <property type="entry name" value="THADA-like_TPR"/>
</dbReference>
<dbReference type="Proteomes" id="UP000192247">
    <property type="component" value="Unassembled WGS sequence"/>
</dbReference>
<comment type="caution">
    <text evidence="5">The sequence shown here is derived from an EMBL/GenBank/DDBJ whole genome shotgun (WGS) entry which is preliminary data.</text>
</comment>
<evidence type="ECO:0000313" key="6">
    <source>
        <dbReference type="Proteomes" id="UP000192247"/>
    </source>
</evidence>
<feature type="domain" description="tRNA (32-2'-O)-methyltransferase regulator THADA-like TPR repeats region" evidence="4">
    <location>
        <begin position="429"/>
        <end position="636"/>
    </location>
</feature>
<accession>A0A1V9XCN9</accession>
<dbReference type="InterPro" id="IPR051954">
    <property type="entry name" value="tRNA_methyltransferase_THADA"/>
</dbReference>
<dbReference type="STRING" id="418985.A0A1V9XCN9"/>
<dbReference type="InterPro" id="IPR016024">
    <property type="entry name" value="ARM-type_fold"/>
</dbReference>
<name>A0A1V9XCN9_9ACAR</name>
<dbReference type="GO" id="GO:0005829">
    <property type="term" value="C:cytosol"/>
    <property type="evidence" value="ECO:0007669"/>
    <property type="project" value="TreeGrafter"/>
</dbReference>
<keyword evidence="6" id="KW-1185">Reference proteome</keyword>
<dbReference type="AlphaFoldDB" id="A0A1V9XCN9"/>
<evidence type="ECO:0000259" key="3">
    <source>
        <dbReference type="Pfam" id="PF10350"/>
    </source>
</evidence>
<sequence length="916" mass="102888">HEAFFACETIQQQVQELQNILRNRSERPGAILLQFLSTVYLAAYSPQSAALRRISFGALRELSSADVSPALHSRLGILMERSAVAEDADPCAHLDELSLLAAWHPHGVEALCADLPRVLAYLAAALRHVKPLSQLSSQERERASNYSSKVARCVAVLSKTNPGTETNKLILRDIHSNIWQLLIDESTTLSCRLSCGVSLPELSRAVDSPRGSGCGARTMLTAHHYELAAVPLAYVCFLSGMINITRLDDDEELQVFEDLLIDLDQLSSRQELQQEAPFALTCVRTVLQWTEKLAEDDQRSTRRLFERRLEDLLRIASMNIEHFVDAVQHQGKALFKTIITYLVKHFGQKYINFLQRTFKQLLGEAHYKKAKYAPLQTIAKHIEIQSMVDAAVVTEVYQALREKSMFPYVEDFLRDVGGKYRAENPAGFTEVWVRPFFAVFESGQCAPTVEGLLPVLLRLQPGLADEILSRSIDQRTYLLLALKALSPGQLFERPEILQHAQWTTDESVQHSLLRLLTECPKSCEPISPRLMPHVVLFLELNISTQSQALKQAMFSSFKKLLQRVADSDVYWRKPGKTHEIYGEKGMEDVLRQQRELVTSMWDFCLSQLHPGCSFFTRSTALMLLELLVPLANAKRWTQANVNTLLYWMKDTYESNKTAVTNILAKAPRQLLPFAQSEEAFDEWLKRSISLTRSARPPDGVTAAYILRLLAKIGQVQMRHETSESPRDTGGGTSFLPNGRFAQLFGAILPELRTQVEVALNRGLLEASSAAPMYSVLLCVRMLLNEALAGSLGPEHAETYRSVLREVLDLAYKISTVASSLVTNQSPEGRMELDEHPELVEQFKAALNKGFGKRLENADAVKTSAVAAQMLLLCCWRSHREVSLCFGDISAHLNKITALKILPDDEFVKMGVYFMDG</sequence>
<evidence type="ECO:0000259" key="4">
    <source>
        <dbReference type="Pfam" id="PF25150"/>
    </source>
</evidence>
<comment type="similarity">
    <text evidence="1">Belongs to the THADA family.</text>
</comment>
<dbReference type="Pfam" id="PF25150">
    <property type="entry name" value="TPR_Trm732"/>
    <property type="match status" value="1"/>
</dbReference>
<evidence type="ECO:0000256" key="2">
    <source>
        <dbReference type="ARBA" id="ARBA00035698"/>
    </source>
</evidence>
<reference evidence="5 6" key="1">
    <citation type="journal article" date="2017" name="Gigascience">
        <title>Draft genome of the honey bee ectoparasitic mite, Tropilaelaps mercedesae, is shaped by the parasitic life history.</title>
        <authorList>
            <person name="Dong X."/>
            <person name="Armstrong S.D."/>
            <person name="Xia D."/>
            <person name="Makepeace B.L."/>
            <person name="Darby A.C."/>
            <person name="Kadowaki T."/>
        </authorList>
    </citation>
    <scope>NUCLEOTIDE SEQUENCE [LARGE SCALE GENOMIC DNA]</scope>
    <source>
        <strain evidence="5">Wuxi-XJTLU</strain>
    </source>
</reference>
<feature type="non-terminal residue" evidence="5">
    <location>
        <position position="1"/>
    </location>
</feature>
<dbReference type="InterPro" id="IPR019442">
    <property type="entry name" value="THADA/TRM732_DUF2428"/>
</dbReference>
<organism evidence="5 6">
    <name type="scientific">Tropilaelaps mercedesae</name>
    <dbReference type="NCBI Taxonomy" id="418985"/>
    <lineage>
        <taxon>Eukaryota</taxon>
        <taxon>Metazoa</taxon>
        <taxon>Ecdysozoa</taxon>
        <taxon>Arthropoda</taxon>
        <taxon>Chelicerata</taxon>
        <taxon>Arachnida</taxon>
        <taxon>Acari</taxon>
        <taxon>Parasitiformes</taxon>
        <taxon>Mesostigmata</taxon>
        <taxon>Gamasina</taxon>
        <taxon>Dermanyssoidea</taxon>
        <taxon>Laelapidae</taxon>
        <taxon>Tropilaelaps</taxon>
    </lineage>
</organism>
<evidence type="ECO:0000256" key="1">
    <source>
        <dbReference type="ARBA" id="ARBA00010409"/>
    </source>
</evidence>
<dbReference type="InParanoid" id="A0A1V9XCN9"/>
<gene>
    <name evidence="5" type="ORF">BIW11_11199</name>
</gene>
<proteinExistence type="inferred from homology"/>
<evidence type="ECO:0000313" key="5">
    <source>
        <dbReference type="EMBL" id="OQR71112.1"/>
    </source>
</evidence>
<dbReference type="PANTHER" id="PTHR14387">
    <property type="entry name" value="THADA/DEATH RECEPTOR INTERACTING PROTEIN"/>
    <property type="match status" value="1"/>
</dbReference>
<dbReference type="EMBL" id="MNPL01015333">
    <property type="protein sequence ID" value="OQR71112.1"/>
    <property type="molecule type" value="Genomic_DNA"/>
</dbReference>
<dbReference type="OrthoDB" id="73997at2759"/>
<dbReference type="PANTHER" id="PTHR14387:SF7">
    <property type="entry name" value="THYROID ADENOMA-ASSOCIATED PROTEIN"/>
    <property type="match status" value="1"/>
</dbReference>